<gene>
    <name evidence="1" type="ORF">LCGC14_3106070</name>
</gene>
<sequence length="26" mass="2916">MTLEERAGEIAEFLDITQSTALDCMK</sequence>
<accession>A0A0F8WV67</accession>
<protein>
    <submittedName>
        <fullName evidence="1">Uncharacterized protein</fullName>
    </submittedName>
</protein>
<name>A0A0F8WV67_9ZZZZ</name>
<comment type="caution">
    <text evidence="1">The sequence shown here is derived from an EMBL/GenBank/DDBJ whole genome shotgun (WGS) entry which is preliminary data.</text>
</comment>
<organism evidence="1">
    <name type="scientific">marine sediment metagenome</name>
    <dbReference type="NCBI Taxonomy" id="412755"/>
    <lineage>
        <taxon>unclassified sequences</taxon>
        <taxon>metagenomes</taxon>
        <taxon>ecological metagenomes</taxon>
    </lineage>
</organism>
<proteinExistence type="predicted"/>
<feature type="non-terminal residue" evidence="1">
    <location>
        <position position="26"/>
    </location>
</feature>
<dbReference type="EMBL" id="LAZR01067077">
    <property type="protein sequence ID" value="KKK52325.1"/>
    <property type="molecule type" value="Genomic_DNA"/>
</dbReference>
<dbReference type="AlphaFoldDB" id="A0A0F8WV67"/>
<evidence type="ECO:0000313" key="1">
    <source>
        <dbReference type="EMBL" id="KKK52325.1"/>
    </source>
</evidence>
<reference evidence="1" key="1">
    <citation type="journal article" date="2015" name="Nature">
        <title>Complex archaea that bridge the gap between prokaryotes and eukaryotes.</title>
        <authorList>
            <person name="Spang A."/>
            <person name="Saw J.H."/>
            <person name="Jorgensen S.L."/>
            <person name="Zaremba-Niedzwiedzka K."/>
            <person name="Martijn J."/>
            <person name="Lind A.E."/>
            <person name="van Eijk R."/>
            <person name="Schleper C."/>
            <person name="Guy L."/>
            <person name="Ettema T.J."/>
        </authorList>
    </citation>
    <scope>NUCLEOTIDE SEQUENCE</scope>
</reference>